<dbReference type="PANTHER" id="PTHR43077">
    <property type="entry name" value="TRANSPORT PERMEASE YVFS-RELATED"/>
    <property type="match status" value="1"/>
</dbReference>
<dbReference type="InterPro" id="IPR013525">
    <property type="entry name" value="ABC2_TM"/>
</dbReference>
<dbReference type="Gene3D" id="3.40.1710.10">
    <property type="entry name" value="abc type-2 transporter like domain"/>
    <property type="match status" value="1"/>
</dbReference>
<dbReference type="InterPro" id="IPR017501">
    <property type="entry name" value="Phage_infect_YhgE_C"/>
</dbReference>
<organism evidence="8 9">
    <name type="scientific">Paenibacillus thiaminolyticus</name>
    <name type="common">Bacillus thiaminolyticus</name>
    <dbReference type="NCBI Taxonomy" id="49283"/>
    <lineage>
        <taxon>Bacteria</taxon>
        <taxon>Bacillati</taxon>
        <taxon>Bacillota</taxon>
        <taxon>Bacilli</taxon>
        <taxon>Bacillales</taxon>
        <taxon>Paenibacillaceae</taxon>
        <taxon>Paenibacillus</taxon>
    </lineage>
</organism>
<feature type="transmembrane region" description="Helical" evidence="6">
    <location>
        <begin position="20"/>
        <end position="37"/>
    </location>
</feature>
<dbReference type="RefSeq" id="WP_119792602.1">
    <property type="nucleotide sequence ID" value="NZ_QYZD01000005.1"/>
</dbReference>
<evidence type="ECO:0000256" key="1">
    <source>
        <dbReference type="ARBA" id="ARBA00004141"/>
    </source>
</evidence>
<feature type="domain" description="ABC-2 type transporter transmembrane" evidence="7">
    <location>
        <begin position="810"/>
        <end position="988"/>
    </location>
</feature>
<dbReference type="InterPro" id="IPR017500">
    <property type="entry name" value="Phage_infect_YhgE_N"/>
</dbReference>
<dbReference type="GO" id="GO:0140359">
    <property type="term" value="F:ABC-type transporter activity"/>
    <property type="evidence" value="ECO:0007669"/>
    <property type="project" value="InterPro"/>
</dbReference>
<feature type="transmembrane region" description="Helical" evidence="6">
    <location>
        <begin position="973"/>
        <end position="991"/>
    </location>
</feature>
<sequence>MNILKIYITDLRNIMKNPAAIIVILAVVILPSLYAWFNILPSWDPYANTKDVAVAVVNLDKGAEVQDKSIDVGGKVVESLKENDKLGWRFVDKEDAMEGVNHGDYYAAIVIPEDFSEKITSVISSHPEKAELDYYINEKVNAIAPKVTSAGATGVTSTIRSNFVKEANGAIFDIFNEIGVELEGNKPSILKMKDNLFKLEENIPEIESMIRKGQVDLIKADDIIKKAETALSLIKDFEKDKKDVVDSDVERLLDKGDETFEKTIPTVKKDLQALQNTMSEMSAMTDAINSNLDLRVVEQELRKKSDEVNAGIWSLQQLITRVEGVNHSLTTGGVMNDMISSLYDMRNKLEDLNSQLEKARRTVADNKELAVDKLKEIQRTAIKINELIGQFRTDLDNRIVPALTKALDDVEQAGKRYRDQLTQVQDLIKKAKDQLAQADGSAIADKWKEIAASLSEAASQLENSLGSLDKLIEKVEDISKLTGTDYQWLIDMLNNMKTNAGSLQELLDKINKEIENNNVPELVSSLIGKFLDKAEIMAGQLADSYDNVIAPGFKTNRSNIEKLINEAREKSSKLQDAAVSVVKLTDKLLAKDFNKVEDQLRNAAARTKDSRNAISKLIDVAENMKRSVDDGAIEDVIAKLRNVERRMEDVSNALFRASDFAGDANKPTKDTLTQISSVTKDAAASIDDAVVTIDKDVVPAFHRSMEKSREGLEFVRKIENELFGAIPKIESALAEVKDKVRLGETELDKINGEFPELSRKVRDIASKIRSFEETGDLDEVIKLLTGDVEQESDFFAEPVLLKEHELFPIPNYGSAMSPFFTTLALWVGGLLLISMLIVDIENKHEYKSYEAYFGRLLTFVTLGIGQATIVTLGDMFILKTYVLHKFWFVLFGIYISIIFVTIVYTLVSVFGNVGKALSIVLLVFQLASSGGTFPIQMTPSFFQKLHPFLPFTHAITIMREAVGGILWPVVTKHMLILLIYIGIAFVLGVGLKKTINKSSDKFLQKAKKSKLL</sequence>
<name>A0A3A3GP80_PANTH</name>
<dbReference type="PANTHER" id="PTHR43077:SF10">
    <property type="entry name" value="TRANSPORT PERMEASE PROTEIN"/>
    <property type="match status" value="1"/>
</dbReference>
<keyword evidence="3 6" id="KW-1133">Transmembrane helix</keyword>
<evidence type="ECO:0000256" key="4">
    <source>
        <dbReference type="ARBA" id="ARBA00023136"/>
    </source>
</evidence>
<protein>
    <submittedName>
        <fullName evidence="8">YhgE/Pip domain-containing protein</fullName>
    </submittedName>
</protein>
<evidence type="ECO:0000313" key="8">
    <source>
        <dbReference type="EMBL" id="RJG24847.1"/>
    </source>
</evidence>
<evidence type="ECO:0000259" key="7">
    <source>
        <dbReference type="Pfam" id="PF12698"/>
    </source>
</evidence>
<evidence type="ECO:0000313" key="9">
    <source>
        <dbReference type="Proteomes" id="UP000266177"/>
    </source>
</evidence>
<reference evidence="8 9" key="1">
    <citation type="submission" date="2018-09" db="EMBL/GenBank/DDBJ databases">
        <title>Paenibacillus SK2017-BO5.</title>
        <authorList>
            <person name="Piskunova J.V."/>
            <person name="Dubiley S.A."/>
            <person name="Severinov K.V."/>
        </authorList>
    </citation>
    <scope>NUCLEOTIDE SEQUENCE [LARGE SCALE GENOMIC DNA]</scope>
    <source>
        <strain evidence="8 9">BO5</strain>
    </source>
</reference>
<dbReference type="Proteomes" id="UP000266177">
    <property type="component" value="Unassembled WGS sequence"/>
</dbReference>
<dbReference type="EMBL" id="QYZD01000005">
    <property type="protein sequence ID" value="RJG24847.1"/>
    <property type="molecule type" value="Genomic_DNA"/>
</dbReference>
<feature type="transmembrane region" description="Helical" evidence="6">
    <location>
        <begin position="819"/>
        <end position="840"/>
    </location>
</feature>
<gene>
    <name evidence="8" type="ORF">DQX05_08365</name>
</gene>
<evidence type="ECO:0000256" key="2">
    <source>
        <dbReference type="ARBA" id="ARBA00022692"/>
    </source>
</evidence>
<feature type="coiled-coil region" evidence="5">
    <location>
        <begin position="339"/>
        <end position="369"/>
    </location>
</feature>
<evidence type="ECO:0000256" key="6">
    <source>
        <dbReference type="SAM" id="Phobius"/>
    </source>
</evidence>
<dbReference type="OrthoDB" id="9811483at2"/>
<feature type="transmembrane region" description="Helical" evidence="6">
    <location>
        <begin position="885"/>
        <end position="907"/>
    </location>
</feature>
<keyword evidence="5" id="KW-0175">Coiled coil</keyword>
<keyword evidence="2 6" id="KW-0812">Transmembrane</keyword>
<proteinExistence type="predicted"/>
<comment type="subcellular location">
    <subcellularLocation>
        <location evidence="1">Membrane</location>
        <topology evidence="1">Multi-pass membrane protein</topology>
    </subcellularLocation>
</comment>
<dbReference type="NCBIfam" id="TIGR03062">
    <property type="entry name" value="pip_yhgE_Cterm"/>
    <property type="match status" value="1"/>
</dbReference>
<dbReference type="InterPro" id="IPR051328">
    <property type="entry name" value="T7SS_ABC-Transporter"/>
</dbReference>
<dbReference type="GO" id="GO:0016020">
    <property type="term" value="C:membrane"/>
    <property type="evidence" value="ECO:0007669"/>
    <property type="project" value="UniProtKB-SubCell"/>
</dbReference>
<dbReference type="AlphaFoldDB" id="A0A3A3GP80"/>
<evidence type="ECO:0000256" key="3">
    <source>
        <dbReference type="ARBA" id="ARBA00022989"/>
    </source>
</evidence>
<comment type="caution">
    <text evidence="8">The sequence shown here is derived from an EMBL/GenBank/DDBJ whole genome shotgun (WGS) entry which is preliminary data.</text>
</comment>
<evidence type="ECO:0000256" key="5">
    <source>
        <dbReference type="SAM" id="Coils"/>
    </source>
</evidence>
<feature type="coiled-coil region" evidence="5">
    <location>
        <begin position="414"/>
        <end position="464"/>
    </location>
</feature>
<feature type="domain" description="ABC-2 type transporter transmembrane" evidence="7">
    <location>
        <begin position="24"/>
        <end position="161"/>
    </location>
</feature>
<dbReference type="Pfam" id="PF12698">
    <property type="entry name" value="ABC2_membrane_3"/>
    <property type="match status" value="2"/>
</dbReference>
<feature type="transmembrane region" description="Helical" evidence="6">
    <location>
        <begin position="852"/>
        <end position="873"/>
    </location>
</feature>
<keyword evidence="4 6" id="KW-0472">Membrane</keyword>
<accession>A0A3A3GP80</accession>
<feature type="transmembrane region" description="Helical" evidence="6">
    <location>
        <begin position="919"/>
        <end position="937"/>
    </location>
</feature>
<dbReference type="NCBIfam" id="TIGR03061">
    <property type="entry name" value="pip_yhgE_Nterm"/>
    <property type="match status" value="1"/>
</dbReference>